<evidence type="ECO:0000256" key="1">
    <source>
        <dbReference type="SAM" id="Coils"/>
    </source>
</evidence>
<dbReference type="OrthoDB" id="9896173at2"/>
<sequence length="197" mass="22908">MRGFLLILFALASFAAESNKTKEYFHLLMQQQNPYVFDKKARLELQKAQIDAQVQKEKAQLDYKKAVETAKIKKESIVQAKKLDVDKEKVVITPQLEEAKIKKSMVIYFLAFGVLTLILIYIIFKRYQAHKEKLELERLRIEKEIHEKELAVREQELRAQMAAKLMETLASGKLTKEQEEQLLLIAKGSSNLLEKKN</sequence>
<name>A0A1W1WQW4_9BACT</name>
<keyword evidence="2" id="KW-0812">Transmembrane</keyword>
<evidence type="ECO:0000313" key="4">
    <source>
        <dbReference type="EMBL" id="SMC08701.1"/>
    </source>
</evidence>
<proteinExistence type="predicted"/>
<feature type="coiled-coil region" evidence="1">
    <location>
        <begin position="124"/>
        <end position="156"/>
    </location>
</feature>
<keyword evidence="2" id="KW-0472">Membrane</keyword>
<dbReference type="RefSeq" id="WP_084274969.1">
    <property type="nucleotide sequence ID" value="NZ_AP026671.1"/>
</dbReference>
<reference evidence="5" key="1">
    <citation type="submission" date="2017-04" db="EMBL/GenBank/DDBJ databases">
        <authorList>
            <person name="Varghese N."/>
            <person name="Submissions S."/>
        </authorList>
    </citation>
    <scope>NUCLEOTIDE SEQUENCE [LARGE SCALE GENOMIC DNA]</scope>
    <source>
        <strain evidence="5">DSM 16512</strain>
    </source>
</reference>
<feature type="transmembrane region" description="Helical" evidence="2">
    <location>
        <begin position="105"/>
        <end position="124"/>
    </location>
</feature>
<keyword evidence="2" id="KW-1133">Transmembrane helix</keyword>
<evidence type="ECO:0000313" key="5">
    <source>
        <dbReference type="Proteomes" id="UP000192602"/>
    </source>
</evidence>
<organism evidence="4 5">
    <name type="scientific">Nitratiruptor tergarcus DSM 16512</name>
    <dbReference type="NCBI Taxonomy" id="1069081"/>
    <lineage>
        <taxon>Bacteria</taxon>
        <taxon>Pseudomonadati</taxon>
        <taxon>Campylobacterota</taxon>
        <taxon>Epsilonproteobacteria</taxon>
        <taxon>Nautiliales</taxon>
        <taxon>Nitratiruptoraceae</taxon>
        <taxon>Nitratiruptor</taxon>
    </lineage>
</organism>
<dbReference type="AlphaFoldDB" id="A0A1W1WQW4"/>
<feature type="chain" id="PRO_5013094147" evidence="3">
    <location>
        <begin position="16"/>
        <end position="197"/>
    </location>
</feature>
<gene>
    <name evidence="4" type="ORF">SAMN05660197_0466</name>
</gene>
<dbReference type="Proteomes" id="UP000192602">
    <property type="component" value="Unassembled WGS sequence"/>
</dbReference>
<evidence type="ECO:0000256" key="3">
    <source>
        <dbReference type="SAM" id="SignalP"/>
    </source>
</evidence>
<evidence type="ECO:0000256" key="2">
    <source>
        <dbReference type="SAM" id="Phobius"/>
    </source>
</evidence>
<keyword evidence="3" id="KW-0732">Signal</keyword>
<protein>
    <submittedName>
        <fullName evidence="4">Uncharacterized protein</fullName>
    </submittedName>
</protein>
<keyword evidence="5" id="KW-1185">Reference proteome</keyword>
<dbReference type="EMBL" id="FWWZ01000001">
    <property type="protein sequence ID" value="SMC08701.1"/>
    <property type="molecule type" value="Genomic_DNA"/>
</dbReference>
<keyword evidence="1" id="KW-0175">Coiled coil</keyword>
<dbReference type="STRING" id="1069081.SAMN05660197_0466"/>
<feature type="signal peptide" evidence="3">
    <location>
        <begin position="1"/>
        <end position="15"/>
    </location>
</feature>
<accession>A0A1W1WQW4</accession>